<organism evidence="3 4">
    <name type="scientific">Staphylotrichum tortipilum</name>
    <dbReference type="NCBI Taxonomy" id="2831512"/>
    <lineage>
        <taxon>Eukaryota</taxon>
        <taxon>Fungi</taxon>
        <taxon>Dikarya</taxon>
        <taxon>Ascomycota</taxon>
        <taxon>Pezizomycotina</taxon>
        <taxon>Sordariomycetes</taxon>
        <taxon>Sordariomycetidae</taxon>
        <taxon>Sordariales</taxon>
        <taxon>Chaetomiaceae</taxon>
        <taxon>Staphylotrichum</taxon>
    </lineage>
</organism>
<feature type="compositionally biased region" description="Polar residues" evidence="1">
    <location>
        <begin position="827"/>
        <end position="853"/>
    </location>
</feature>
<sequence length="999" mass="110691">MPPGSAEKKTEKSYLASAVDSINPWAGSRTTTPTPKDPQPAVVPPSTNDHATNPFYGQSLGRYPPDCPPLNVKWFHAVDVPKRKPKFMESKTSADTKAVPPKKFAAFSEDDSNAIEIAYQEKLEELEEGKGIDNASRAGTKRPRATSTEGAQDADTQVSCTAVPVNEDFLFDVTIENRELAPVYWDGAVYEVRRGSWFYQEGSALRPCEENLAAQLEEGYLKIKPWTYPPRARSNSAPKSVAPKSSADNLKAAESQEDASKKGPLLPHHQPQTYRLFGGYMNSVVTYQDPTTAWLSSDGMLSWVTSTVYERFAGGGYLSGVKLVRGYSEPKKTKDEKRPSTPTGAKSTSKERDDKTSKALKRRSAPPPVTQPEVIDLTGDSSDEMENTRTRLTRQLSNLIEGVEDPEAEAEAIRRREEKEISGDYSTRVDENQGRDIEHLVLVTHGIGQLLSRRMESINFVHDVNVLRKSIKTVYSASADLRALNGEIDKPGLGNCRVQVLPVCWRHHLDFPKRKPKRGEHDLGDMFNDEDEYPSLEDITVEGMAFARSLIADLALDVLLYQSAYREQITDIVVRESNRIYNVFKQRNPEFKGKVHIVGHSLGSLVLYDVLCQQKDKIKISDSPRNPLRFWPTSQDQHEAKEPKQLAFDFEVKDFYCLGSPLGLFQMLKGRTISARSIPSTLPSDKPLTADSNDDPFAEAQPYSPQRFSPMTGVPLSASSPKVGQLFNIFHPSDPIAYRLEPLISPIMNTLKPQALPYTKKGIFGSVAPQGLTGIGAKVGQSVSGLWSSLSAGIASNLLNRSLGLSNEDVAKITASQQQQQQQQQQHTLSPGAGTNISAGVISTSNTATLSDAQRSEKTAERMRQLAAGAGGHEATLIDDELETLFSRFQKNRVDMVVRGGGEKGKDKGSAARSRSADSSLSRERWAEEEKRAQKVRREEMKMRALNRNGRVDYCLQESALDFNPINTIASHMSYWADEDVSHFMLSQMLSSKTRTPKS</sequence>
<feature type="compositionally biased region" description="Basic and acidic residues" evidence="1">
    <location>
        <begin position="1"/>
        <end position="12"/>
    </location>
</feature>
<dbReference type="GO" id="GO:0046872">
    <property type="term" value="F:metal ion binding"/>
    <property type="evidence" value="ECO:0007669"/>
    <property type="project" value="InterPro"/>
</dbReference>
<feature type="compositionally biased region" description="Basic and acidic residues" evidence="1">
    <location>
        <begin position="329"/>
        <end position="339"/>
    </location>
</feature>
<feature type="region of interest" description="Disordered" evidence="1">
    <location>
        <begin position="128"/>
        <end position="155"/>
    </location>
</feature>
<feature type="region of interest" description="Disordered" evidence="1">
    <location>
        <begin position="329"/>
        <end position="387"/>
    </location>
</feature>
<reference evidence="3" key="1">
    <citation type="journal article" date="2023" name="Mol. Phylogenet. Evol.">
        <title>Genome-scale phylogeny and comparative genomics of the fungal order Sordariales.</title>
        <authorList>
            <person name="Hensen N."/>
            <person name="Bonometti L."/>
            <person name="Westerberg I."/>
            <person name="Brannstrom I.O."/>
            <person name="Guillou S."/>
            <person name="Cros-Aarteil S."/>
            <person name="Calhoun S."/>
            <person name="Haridas S."/>
            <person name="Kuo A."/>
            <person name="Mondo S."/>
            <person name="Pangilinan J."/>
            <person name="Riley R."/>
            <person name="LaButti K."/>
            <person name="Andreopoulos B."/>
            <person name="Lipzen A."/>
            <person name="Chen C."/>
            <person name="Yan M."/>
            <person name="Daum C."/>
            <person name="Ng V."/>
            <person name="Clum A."/>
            <person name="Steindorff A."/>
            <person name="Ohm R.A."/>
            <person name="Martin F."/>
            <person name="Silar P."/>
            <person name="Natvig D.O."/>
            <person name="Lalanne C."/>
            <person name="Gautier V."/>
            <person name="Ament-Velasquez S.L."/>
            <person name="Kruys A."/>
            <person name="Hutchinson M.I."/>
            <person name="Powell A.J."/>
            <person name="Barry K."/>
            <person name="Miller A.N."/>
            <person name="Grigoriev I.V."/>
            <person name="Debuchy R."/>
            <person name="Gladieux P."/>
            <person name="Hiltunen Thoren M."/>
            <person name="Johannesson H."/>
        </authorList>
    </citation>
    <scope>NUCLEOTIDE SEQUENCE</scope>
    <source>
        <strain evidence="3">CBS 103.79</strain>
    </source>
</reference>
<proteinExistence type="predicted"/>
<feature type="region of interest" description="Disordered" evidence="1">
    <location>
        <begin position="679"/>
        <end position="704"/>
    </location>
</feature>
<keyword evidence="4" id="KW-1185">Reference proteome</keyword>
<dbReference type="Pfam" id="PF23465">
    <property type="entry name" value="DUF7131"/>
    <property type="match status" value="1"/>
</dbReference>
<dbReference type="InterPro" id="IPR057826">
    <property type="entry name" value="WWE_C20G8.02"/>
</dbReference>
<dbReference type="PANTHER" id="PTHR23509">
    <property type="entry name" value="PA-PL1 PHOSPHOLIPASE FAMILY"/>
    <property type="match status" value="1"/>
</dbReference>
<dbReference type="InterPro" id="IPR004177">
    <property type="entry name" value="DDHD_dom"/>
</dbReference>
<dbReference type="Pfam" id="PF02862">
    <property type="entry name" value="DDHD"/>
    <property type="match status" value="1"/>
</dbReference>
<dbReference type="SUPFAM" id="SSF53474">
    <property type="entry name" value="alpha/beta-Hydrolases"/>
    <property type="match status" value="1"/>
</dbReference>
<dbReference type="PROSITE" id="PS51043">
    <property type="entry name" value="DDHD"/>
    <property type="match status" value="1"/>
</dbReference>
<dbReference type="InterPro" id="IPR055555">
    <property type="entry name" value="PA-PLA1_DUF7131"/>
</dbReference>
<dbReference type="InterPro" id="IPR058055">
    <property type="entry name" value="PA-PLA1"/>
</dbReference>
<feature type="compositionally biased region" description="Low complexity" evidence="1">
    <location>
        <begin position="234"/>
        <end position="247"/>
    </location>
</feature>
<dbReference type="AlphaFoldDB" id="A0AAN6RTS6"/>
<dbReference type="EMBL" id="MU855523">
    <property type="protein sequence ID" value="KAK3902238.1"/>
    <property type="molecule type" value="Genomic_DNA"/>
</dbReference>
<dbReference type="GO" id="GO:0004620">
    <property type="term" value="F:phospholipase activity"/>
    <property type="evidence" value="ECO:0007669"/>
    <property type="project" value="TreeGrafter"/>
</dbReference>
<protein>
    <submittedName>
        <fullName evidence="3">Phospholipase DDHD2</fullName>
    </submittedName>
</protein>
<accession>A0AAN6RTS6</accession>
<reference evidence="3" key="2">
    <citation type="submission" date="2023-05" db="EMBL/GenBank/DDBJ databases">
        <authorList>
            <consortium name="Lawrence Berkeley National Laboratory"/>
            <person name="Steindorff A."/>
            <person name="Hensen N."/>
            <person name="Bonometti L."/>
            <person name="Westerberg I."/>
            <person name="Brannstrom I.O."/>
            <person name="Guillou S."/>
            <person name="Cros-Aarteil S."/>
            <person name="Calhoun S."/>
            <person name="Haridas S."/>
            <person name="Kuo A."/>
            <person name="Mondo S."/>
            <person name="Pangilinan J."/>
            <person name="Riley R."/>
            <person name="Labutti K."/>
            <person name="Andreopoulos B."/>
            <person name="Lipzen A."/>
            <person name="Chen C."/>
            <person name="Yanf M."/>
            <person name="Daum C."/>
            <person name="Ng V."/>
            <person name="Clum A."/>
            <person name="Ohm R."/>
            <person name="Martin F."/>
            <person name="Silar P."/>
            <person name="Natvig D."/>
            <person name="Lalanne C."/>
            <person name="Gautier V."/>
            <person name="Ament-Velasquez S.L."/>
            <person name="Kruys A."/>
            <person name="Hutchinson M.I."/>
            <person name="Powell A.J."/>
            <person name="Barry K."/>
            <person name="Miller A.N."/>
            <person name="Grigoriev I.V."/>
            <person name="Debuchy R."/>
            <person name="Gladieux P."/>
            <person name="Thoren M.H."/>
            <person name="Johannesson H."/>
        </authorList>
    </citation>
    <scope>NUCLEOTIDE SEQUENCE</scope>
    <source>
        <strain evidence="3">CBS 103.79</strain>
    </source>
</reference>
<feature type="region of interest" description="Disordered" evidence="1">
    <location>
        <begin position="232"/>
        <end position="268"/>
    </location>
</feature>
<feature type="compositionally biased region" description="Low complexity" evidence="1">
    <location>
        <begin position="817"/>
        <end position="826"/>
    </location>
</feature>
<feature type="compositionally biased region" description="Low complexity" evidence="1">
    <location>
        <begin position="911"/>
        <end position="920"/>
    </location>
</feature>
<feature type="compositionally biased region" description="Basic and acidic residues" evidence="1">
    <location>
        <begin position="854"/>
        <end position="864"/>
    </location>
</feature>
<evidence type="ECO:0000313" key="3">
    <source>
        <dbReference type="EMBL" id="KAK3902238.1"/>
    </source>
</evidence>
<evidence type="ECO:0000259" key="2">
    <source>
        <dbReference type="PROSITE" id="PS51043"/>
    </source>
</evidence>
<dbReference type="GO" id="GO:0005737">
    <property type="term" value="C:cytoplasm"/>
    <property type="evidence" value="ECO:0007669"/>
    <property type="project" value="TreeGrafter"/>
</dbReference>
<feature type="compositionally biased region" description="Basic and acidic residues" evidence="1">
    <location>
        <begin position="899"/>
        <end position="910"/>
    </location>
</feature>
<name>A0AAN6RTS6_9PEZI</name>
<dbReference type="Pfam" id="PF23463">
    <property type="entry name" value="WWE_2"/>
    <property type="match status" value="1"/>
</dbReference>
<dbReference type="PANTHER" id="PTHR23509:SF10">
    <property type="entry name" value="LD21067P"/>
    <property type="match status" value="1"/>
</dbReference>
<evidence type="ECO:0000256" key="1">
    <source>
        <dbReference type="SAM" id="MobiDB-lite"/>
    </source>
</evidence>
<gene>
    <name evidence="3" type="ORF">C8A05DRAFT_44299</name>
</gene>
<dbReference type="SMART" id="SM01127">
    <property type="entry name" value="DDHD"/>
    <property type="match status" value="1"/>
</dbReference>
<feature type="compositionally biased region" description="Basic and acidic residues" evidence="1">
    <location>
        <begin position="348"/>
        <end position="357"/>
    </location>
</feature>
<evidence type="ECO:0000313" key="4">
    <source>
        <dbReference type="Proteomes" id="UP001303889"/>
    </source>
</evidence>
<comment type="caution">
    <text evidence="3">The sequence shown here is derived from an EMBL/GenBank/DDBJ whole genome shotgun (WGS) entry which is preliminary data.</text>
</comment>
<feature type="region of interest" description="Disordered" evidence="1">
    <location>
        <begin position="816"/>
        <end position="864"/>
    </location>
</feature>
<feature type="region of interest" description="Disordered" evidence="1">
    <location>
        <begin position="1"/>
        <end position="62"/>
    </location>
</feature>
<feature type="domain" description="DDHD" evidence="2">
    <location>
        <begin position="648"/>
        <end position="991"/>
    </location>
</feature>
<feature type="compositionally biased region" description="Polar residues" evidence="1">
    <location>
        <begin position="145"/>
        <end position="155"/>
    </location>
</feature>
<dbReference type="InterPro" id="IPR029058">
    <property type="entry name" value="AB_hydrolase_fold"/>
</dbReference>
<feature type="region of interest" description="Disordered" evidence="1">
    <location>
        <begin position="899"/>
        <end position="929"/>
    </location>
</feature>
<dbReference type="Proteomes" id="UP001303889">
    <property type="component" value="Unassembled WGS sequence"/>
</dbReference>